<dbReference type="GO" id="GO:0005615">
    <property type="term" value="C:extracellular space"/>
    <property type="evidence" value="ECO:0007669"/>
    <property type="project" value="TreeGrafter"/>
</dbReference>
<reference evidence="2 3" key="1">
    <citation type="submission" date="2015-08" db="EMBL/GenBank/DDBJ databases">
        <title>The genome of the Asian arowana (Scleropages formosus).</title>
        <authorList>
            <person name="Tan M.H."/>
            <person name="Gan H.M."/>
            <person name="Croft L.J."/>
            <person name="Austin C.M."/>
        </authorList>
    </citation>
    <scope>NUCLEOTIDE SEQUENCE [LARGE SCALE GENOMIC DNA]</scope>
    <source>
        <strain evidence="2">Aro1</strain>
    </source>
</reference>
<name>A0A0P7UE37_SCLFO</name>
<dbReference type="EMBL" id="JARO02005910">
    <property type="protein sequence ID" value="KPP66048.1"/>
    <property type="molecule type" value="Genomic_DNA"/>
</dbReference>
<dbReference type="Proteomes" id="UP000034805">
    <property type="component" value="Unassembled WGS sequence"/>
</dbReference>
<feature type="compositionally biased region" description="Basic and acidic residues" evidence="1">
    <location>
        <begin position="273"/>
        <end position="314"/>
    </location>
</feature>
<feature type="compositionally biased region" description="Low complexity" evidence="1">
    <location>
        <begin position="223"/>
        <end position="234"/>
    </location>
</feature>
<dbReference type="GO" id="GO:0030020">
    <property type="term" value="F:extracellular matrix structural constituent conferring tensile strength"/>
    <property type="evidence" value="ECO:0007669"/>
    <property type="project" value="TreeGrafter"/>
</dbReference>
<dbReference type="AlphaFoldDB" id="A0A0P7UE37"/>
<proteinExistence type="predicted"/>
<gene>
    <name evidence="2" type="ORF">Z043_115491</name>
</gene>
<evidence type="ECO:0000313" key="2">
    <source>
        <dbReference type="EMBL" id="KPP66048.1"/>
    </source>
</evidence>
<dbReference type="GO" id="GO:0030198">
    <property type="term" value="P:extracellular matrix organization"/>
    <property type="evidence" value="ECO:0007669"/>
    <property type="project" value="TreeGrafter"/>
</dbReference>
<comment type="caution">
    <text evidence="2">The sequence shown here is derived from an EMBL/GenBank/DDBJ whole genome shotgun (WGS) entry which is preliminary data.</text>
</comment>
<organism evidence="2 3">
    <name type="scientific">Scleropages formosus</name>
    <name type="common">Asian bonytongue</name>
    <name type="synonym">Osteoglossum formosum</name>
    <dbReference type="NCBI Taxonomy" id="113540"/>
    <lineage>
        <taxon>Eukaryota</taxon>
        <taxon>Metazoa</taxon>
        <taxon>Chordata</taxon>
        <taxon>Craniata</taxon>
        <taxon>Vertebrata</taxon>
        <taxon>Euteleostomi</taxon>
        <taxon>Actinopterygii</taxon>
        <taxon>Neopterygii</taxon>
        <taxon>Teleostei</taxon>
        <taxon>Osteoglossocephala</taxon>
        <taxon>Osteoglossomorpha</taxon>
        <taxon>Osteoglossiformes</taxon>
        <taxon>Osteoglossidae</taxon>
        <taxon>Scleropages</taxon>
    </lineage>
</organism>
<evidence type="ECO:0000256" key="1">
    <source>
        <dbReference type="SAM" id="MobiDB-lite"/>
    </source>
</evidence>
<dbReference type="InterPro" id="IPR008160">
    <property type="entry name" value="Collagen"/>
</dbReference>
<dbReference type="InterPro" id="IPR050149">
    <property type="entry name" value="Collagen_superfamily"/>
</dbReference>
<sequence length="355" mass="36981">MRLSVNTPGPFGLTAASALQGERGLPGLQGQPGVPGFPGPEGPLGPKGEKGGEGPPGPPGPKGIRGPPGLPGFPGTPGIPVLTLLYCYGHAVPYCSPPPYPRILRRMVPVVHVRPAVAALFVHWPVGTNVSSEGFMPFFSYNRAFPDKTEPRDPEDLQDVMGQRENEAFLDRLDFPGLRGRWALLVSQARRQVLLSGDPGDIIPVNRFGQKGEPGLPGPPGLPGSSGLPGLAGPVGPPGPRGLEGFPGPPGPPGPKGEPGLRGPPGPPGQIGEVKKPMDSEVQKGEKGPSRGQKGEKGEPGEPGKRGKPGKDGDPGPIGFPVRGLCDKAHLITGLQYICYPPVPLPWKNVLHLFH</sequence>
<dbReference type="GO" id="GO:0031012">
    <property type="term" value="C:extracellular matrix"/>
    <property type="evidence" value="ECO:0007669"/>
    <property type="project" value="TreeGrafter"/>
</dbReference>
<feature type="region of interest" description="Disordered" evidence="1">
    <location>
        <begin position="1"/>
        <end position="72"/>
    </location>
</feature>
<feature type="region of interest" description="Disordered" evidence="1">
    <location>
        <begin position="197"/>
        <end position="320"/>
    </location>
</feature>
<protein>
    <submittedName>
        <fullName evidence="2">Uncharacterized protein</fullName>
    </submittedName>
</protein>
<dbReference type="PANTHER" id="PTHR24023:SF1112">
    <property type="entry name" value="COL_CUTICLE_N DOMAIN-CONTAINING PROTEIN-RELATED"/>
    <property type="match status" value="1"/>
</dbReference>
<evidence type="ECO:0000313" key="3">
    <source>
        <dbReference type="Proteomes" id="UP000034805"/>
    </source>
</evidence>
<dbReference type="PANTHER" id="PTHR24023">
    <property type="entry name" value="COLLAGEN ALPHA"/>
    <property type="match status" value="1"/>
</dbReference>
<dbReference type="Pfam" id="PF01391">
    <property type="entry name" value="Collagen"/>
    <property type="match status" value="1"/>
</dbReference>
<accession>A0A0P7UE37</accession>
<feature type="compositionally biased region" description="Pro residues" evidence="1">
    <location>
        <begin position="247"/>
        <end position="268"/>
    </location>
</feature>
<feature type="compositionally biased region" description="Low complexity" evidence="1">
    <location>
        <begin position="20"/>
        <end position="34"/>
    </location>
</feature>